<dbReference type="Gene3D" id="3.40.50.1110">
    <property type="entry name" value="SGNH hydrolase"/>
    <property type="match status" value="1"/>
</dbReference>
<proteinExistence type="predicted"/>
<dbReference type="RefSeq" id="WP_160629561.1">
    <property type="nucleotide sequence ID" value="NZ_CP047593.1"/>
</dbReference>
<dbReference type="AlphaFoldDB" id="A0A6P1MCT2"/>
<feature type="chain" id="PRO_5026825507" evidence="2">
    <location>
        <begin position="22"/>
        <end position="233"/>
    </location>
</feature>
<dbReference type="PANTHER" id="PTHR31988:SF19">
    <property type="entry name" value="9-O-ACETYL-N-ACETYLNEURAMINIC ACID DEACETYLASE-RELATED"/>
    <property type="match status" value="1"/>
</dbReference>
<dbReference type="PANTHER" id="PTHR31988">
    <property type="entry name" value="ESTERASE, PUTATIVE (DUF303)-RELATED"/>
    <property type="match status" value="1"/>
</dbReference>
<reference evidence="4 5" key="1">
    <citation type="submission" date="2020-01" db="EMBL/GenBank/DDBJ databases">
        <title>Ponticoccus aerotolerans gen. nov., sp. nov., an anaerobic bacterium and proposal of Ponticoccusceae fam. nov., Ponticoccusles ord. nov. and Ponticoccuse classis nov. in the phylum Kiritimatiellaeota.</title>
        <authorList>
            <person name="Zhou L.Y."/>
            <person name="Du Z.J."/>
        </authorList>
    </citation>
    <scope>NUCLEOTIDE SEQUENCE [LARGE SCALE GENOMIC DNA]</scope>
    <source>
        <strain evidence="4 5">S-5007</strain>
    </source>
</reference>
<dbReference type="SUPFAM" id="SSF52266">
    <property type="entry name" value="SGNH hydrolase"/>
    <property type="match status" value="1"/>
</dbReference>
<feature type="signal peptide" evidence="2">
    <location>
        <begin position="1"/>
        <end position="21"/>
    </location>
</feature>
<organism evidence="4 5">
    <name type="scientific">Tichowtungia aerotolerans</name>
    <dbReference type="NCBI Taxonomy" id="2697043"/>
    <lineage>
        <taxon>Bacteria</taxon>
        <taxon>Pseudomonadati</taxon>
        <taxon>Kiritimatiellota</taxon>
        <taxon>Tichowtungiia</taxon>
        <taxon>Tichowtungiales</taxon>
        <taxon>Tichowtungiaceae</taxon>
        <taxon>Tichowtungia</taxon>
    </lineage>
</organism>
<dbReference type="InterPro" id="IPR036514">
    <property type="entry name" value="SGNH_hydro_sf"/>
</dbReference>
<evidence type="ECO:0000313" key="5">
    <source>
        <dbReference type="Proteomes" id="UP000464954"/>
    </source>
</evidence>
<gene>
    <name evidence="4" type="ORF">GT409_13345</name>
</gene>
<name>A0A6P1MCT2_9BACT</name>
<dbReference type="EMBL" id="CP047593">
    <property type="protein sequence ID" value="QHI70384.1"/>
    <property type="molecule type" value="Genomic_DNA"/>
</dbReference>
<dbReference type="InterPro" id="IPR005181">
    <property type="entry name" value="SASA"/>
</dbReference>
<evidence type="ECO:0000313" key="4">
    <source>
        <dbReference type="EMBL" id="QHI70384.1"/>
    </source>
</evidence>
<evidence type="ECO:0000256" key="1">
    <source>
        <dbReference type="ARBA" id="ARBA00022801"/>
    </source>
</evidence>
<evidence type="ECO:0000259" key="3">
    <source>
        <dbReference type="Pfam" id="PF03629"/>
    </source>
</evidence>
<accession>A0A6P1MCT2</accession>
<dbReference type="InterPro" id="IPR052940">
    <property type="entry name" value="Carb_Esterase_6"/>
</dbReference>
<sequence>MRKIKNMVLIAIMAAAFSAGAAGKHLFILSGQSNMQGLDPQISFVPAVEEEFGKDNVIVVKDAMGGQPILRWYKQFKAPDGTSPAKTGDLYDRLMEKVNAAIDGERLKSVTFIWMQGERDAREKNGDVYAESLRGLRDQLAADLDLDDLNFVIGRISDFDMTNRRYPHWTKVREAQVEVADSCPRAVWVDCDDLNSGLNSKGRDVKDDLHMSIEGYKILGQRFADAAIELIQE</sequence>
<keyword evidence="1" id="KW-0378">Hydrolase</keyword>
<keyword evidence="5" id="KW-1185">Reference proteome</keyword>
<dbReference type="Pfam" id="PF03629">
    <property type="entry name" value="SASA"/>
    <property type="match status" value="1"/>
</dbReference>
<protein>
    <submittedName>
        <fullName evidence="4">Acetyl xylan esterase</fullName>
    </submittedName>
</protein>
<dbReference type="GO" id="GO:0016788">
    <property type="term" value="F:hydrolase activity, acting on ester bonds"/>
    <property type="evidence" value="ECO:0007669"/>
    <property type="project" value="UniProtKB-ARBA"/>
</dbReference>
<keyword evidence="2" id="KW-0732">Signal</keyword>
<evidence type="ECO:0000256" key="2">
    <source>
        <dbReference type="SAM" id="SignalP"/>
    </source>
</evidence>
<dbReference type="KEGG" id="taer:GT409_13345"/>
<dbReference type="Proteomes" id="UP000464954">
    <property type="component" value="Chromosome"/>
</dbReference>
<feature type="domain" description="Sialate O-acetylesterase" evidence="3">
    <location>
        <begin position="36"/>
        <end position="228"/>
    </location>
</feature>